<dbReference type="PANTHER" id="PTHR36016:SF9">
    <property type="entry name" value="PROTEIN, PUTATIVE-RELATED"/>
    <property type="match status" value="1"/>
</dbReference>
<organism evidence="9 10">
    <name type="scientific">Castilleja foliolosa</name>
    <dbReference type="NCBI Taxonomy" id="1961234"/>
    <lineage>
        <taxon>Eukaryota</taxon>
        <taxon>Viridiplantae</taxon>
        <taxon>Streptophyta</taxon>
        <taxon>Embryophyta</taxon>
        <taxon>Tracheophyta</taxon>
        <taxon>Spermatophyta</taxon>
        <taxon>Magnoliopsida</taxon>
        <taxon>eudicotyledons</taxon>
        <taxon>Gunneridae</taxon>
        <taxon>Pentapetalae</taxon>
        <taxon>asterids</taxon>
        <taxon>lamiids</taxon>
        <taxon>Lamiales</taxon>
        <taxon>Orobanchaceae</taxon>
        <taxon>Pedicularideae</taxon>
        <taxon>Castillejinae</taxon>
        <taxon>Castilleja</taxon>
    </lineage>
</organism>
<evidence type="ECO:0000256" key="1">
    <source>
        <dbReference type="ARBA" id="ARBA00004239"/>
    </source>
</evidence>
<feature type="chain" id="PRO_5044819950" evidence="8">
    <location>
        <begin position="29"/>
        <end position="80"/>
    </location>
</feature>
<keyword evidence="3" id="KW-0964">Secreted</keyword>
<keyword evidence="6" id="KW-0325">Glycoprotein</keyword>
<evidence type="ECO:0000256" key="6">
    <source>
        <dbReference type="ARBA" id="ARBA00023180"/>
    </source>
</evidence>
<dbReference type="GO" id="GO:0005576">
    <property type="term" value="C:extracellular region"/>
    <property type="evidence" value="ECO:0007669"/>
    <property type="project" value="UniProtKB-SubCell"/>
</dbReference>
<evidence type="ECO:0000256" key="7">
    <source>
        <dbReference type="ARBA" id="ARBA00023278"/>
    </source>
</evidence>
<gene>
    <name evidence="9" type="ORF">CASFOL_031249</name>
</gene>
<dbReference type="PANTHER" id="PTHR36016">
    <property type="entry name" value="CLAVATA3/ESR (CLE)-RELATED PROTEIN 7"/>
    <property type="match status" value="1"/>
</dbReference>
<keyword evidence="10" id="KW-1185">Reference proteome</keyword>
<keyword evidence="4 8" id="KW-0732">Signal</keyword>
<keyword evidence="5" id="KW-0221">Differentiation</keyword>
<accession>A0ABD3C634</accession>
<evidence type="ECO:0000256" key="2">
    <source>
        <dbReference type="ARBA" id="ARBA00005416"/>
    </source>
</evidence>
<feature type="signal peptide" evidence="8">
    <location>
        <begin position="1"/>
        <end position="28"/>
    </location>
</feature>
<evidence type="ECO:0000256" key="3">
    <source>
        <dbReference type="ARBA" id="ARBA00022525"/>
    </source>
</evidence>
<evidence type="ECO:0000256" key="4">
    <source>
        <dbReference type="ARBA" id="ARBA00022729"/>
    </source>
</evidence>
<protein>
    <submittedName>
        <fullName evidence="9">Uncharacterized protein</fullName>
    </submittedName>
</protein>
<dbReference type="GO" id="GO:0030154">
    <property type="term" value="P:cell differentiation"/>
    <property type="evidence" value="ECO:0007669"/>
    <property type="project" value="UniProtKB-KW"/>
</dbReference>
<reference evidence="10" key="1">
    <citation type="journal article" date="2024" name="IScience">
        <title>Strigolactones Initiate the Formation of Haustorium-like Structures in Castilleja.</title>
        <authorList>
            <person name="Buerger M."/>
            <person name="Peterson D."/>
            <person name="Chory J."/>
        </authorList>
    </citation>
    <scope>NUCLEOTIDE SEQUENCE [LARGE SCALE GENOMIC DNA]</scope>
</reference>
<comment type="subcellular location">
    <subcellularLocation>
        <location evidence="1">Secreted</location>
        <location evidence="1">Extracellular space</location>
    </subcellularLocation>
</comment>
<sequence>MAQYAMKSLVPVMLLVIIFTMFVMCSSARLLSDQELVDSRNTMVRILGIHRLKLEYYKMRARMLYQIDRFVPGGPDPHHH</sequence>
<comment type="similarity">
    <text evidence="2">Belongs to the CLV3/ESR signal peptide family.</text>
</comment>
<name>A0ABD3C634_9LAMI</name>
<evidence type="ECO:0000313" key="10">
    <source>
        <dbReference type="Proteomes" id="UP001632038"/>
    </source>
</evidence>
<evidence type="ECO:0000256" key="5">
    <source>
        <dbReference type="ARBA" id="ARBA00022782"/>
    </source>
</evidence>
<evidence type="ECO:0000256" key="8">
    <source>
        <dbReference type="SAM" id="SignalP"/>
    </source>
</evidence>
<evidence type="ECO:0000313" key="9">
    <source>
        <dbReference type="EMBL" id="KAL3624581.1"/>
    </source>
</evidence>
<comment type="caution">
    <text evidence="9">The sequence shown here is derived from an EMBL/GenBank/DDBJ whole genome shotgun (WGS) entry which is preliminary data.</text>
</comment>
<dbReference type="Proteomes" id="UP001632038">
    <property type="component" value="Unassembled WGS sequence"/>
</dbReference>
<dbReference type="AlphaFoldDB" id="A0ABD3C634"/>
<proteinExistence type="inferred from homology"/>
<dbReference type="InterPro" id="IPR039617">
    <property type="entry name" value="CLAVATA3-CLE"/>
</dbReference>
<keyword evidence="7" id="KW-0379">Hydroxylation</keyword>
<dbReference type="EMBL" id="JAVIJP010000053">
    <property type="protein sequence ID" value="KAL3624581.1"/>
    <property type="molecule type" value="Genomic_DNA"/>
</dbReference>